<name>A0ABU6B1G7_9NOCA</name>
<gene>
    <name evidence="8" type="ORF">U3653_26480</name>
</gene>
<evidence type="ECO:0000256" key="4">
    <source>
        <dbReference type="ARBA" id="ARBA00022840"/>
    </source>
</evidence>
<evidence type="ECO:0000259" key="7">
    <source>
        <dbReference type="PROSITE" id="PS51198"/>
    </source>
</evidence>
<sequence length="765" mass="83884">MPDLTQDRAAGGGAPERTRETEQEQAYLSVLYERLDEMRDYARNRLRTVLLETGGTPQARSERESFTQLYSEDLAKYDAAEHGLCFGRIDLDGEQDEYRYIGRLGILDEKDDYESLLLDWRAPLARPFYLATTAAPDGVTRRRHIRSRNRKVTAINDEYLDLDAARRAGVTDADGGVGSESALLSALNAARTGHMNDIVETIQHEQDAIIRSEHKSVLVVQGGPGTGKTAVALHRAAYLLYTYRQQLAKSGVLIIGPNATFLDYIGQVLPSLGETGVLLSTIGDLYPGVRASREDSLRAGEIKGALTILEVLKQAVRDRQEVPAEPIRLSFDGYPVTLDRKIATKARGRARSSRRPHNLARPIFAASVIDALTDQLAATMGADLSGGPSLLSSADLTEIRDEMRADPQIQAAIAKLWPILSPQEVLADLLADPKRLDRAASSLDPADRAELLRPDDGRFSPADAPLLDELAELLGVDDTEERERARRRWRAQIAEAQDALDILTGSAPQDLEDDLDPEILMAYDLIDASQLAERQDFRARQTTAERAAGDRTWTYGHVIVDEAQELSEMAWRMVMRRIPNRWVTVVGDVAQTGDPAGTSSWQRMLEPYVAARWKLTELTVNYRTPAEIMDIAADVLAAIDPAATAPRSVRETGVAPRAHRVEPGAVHAEVARLVAAETGPGTTAVIAPQALVAQLADLAGESVRVLTVHEVKGLEFDAVYLVEPQGILDESPRGLNDLYVALTRATQRLGVVHSADLPGVLSRLR</sequence>
<evidence type="ECO:0000256" key="6">
    <source>
        <dbReference type="SAM" id="MobiDB-lite"/>
    </source>
</evidence>
<feature type="binding site" evidence="5">
    <location>
        <begin position="222"/>
        <end position="229"/>
    </location>
    <ligand>
        <name>ATP</name>
        <dbReference type="ChEBI" id="CHEBI:30616"/>
    </ligand>
</feature>
<keyword evidence="3 5" id="KW-0347">Helicase</keyword>
<dbReference type="RefSeq" id="WP_195082772.1">
    <property type="nucleotide sequence ID" value="NZ_JAYESH010000012.1"/>
</dbReference>
<dbReference type="InterPro" id="IPR027417">
    <property type="entry name" value="P-loop_NTPase"/>
</dbReference>
<dbReference type="Proteomes" id="UP001348098">
    <property type="component" value="Unassembled WGS sequence"/>
</dbReference>
<keyword evidence="2 5" id="KW-0378">Hydrolase</keyword>
<organism evidence="8 9">
    <name type="scientific">Nocardia implantans</name>
    <dbReference type="NCBI Taxonomy" id="3108168"/>
    <lineage>
        <taxon>Bacteria</taxon>
        <taxon>Bacillati</taxon>
        <taxon>Actinomycetota</taxon>
        <taxon>Actinomycetes</taxon>
        <taxon>Mycobacteriales</taxon>
        <taxon>Nocardiaceae</taxon>
        <taxon>Nocardia</taxon>
    </lineage>
</organism>
<reference evidence="8 9" key="1">
    <citation type="submission" date="2023-12" db="EMBL/GenBank/DDBJ databases">
        <title>novel species in genus Nocarida.</title>
        <authorList>
            <person name="Li Z."/>
        </authorList>
    </citation>
    <scope>NUCLEOTIDE SEQUENCE [LARGE SCALE GENOMIC DNA]</scope>
    <source>
        <strain evidence="8 9">CDC186</strain>
    </source>
</reference>
<comment type="caution">
    <text evidence="8">The sequence shown here is derived from an EMBL/GenBank/DDBJ whole genome shotgun (WGS) entry which is preliminary data.</text>
</comment>
<dbReference type="PANTHER" id="PTHR11070">
    <property type="entry name" value="UVRD / RECB / PCRA DNA HELICASE FAMILY MEMBER"/>
    <property type="match status" value="1"/>
</dbReference>
<evidence type="ECO:0000313" key="8">
    <source>
        <dbReference type="EMBL" id="MEB3513588.1"/>
    </source>
</evidence>
<evidence type="ECO:0000256" key="2">
    <source>
        <dbReference type="ARBA" id="ARBA00022801"/>
    </source>
</evidence>
<dbReference type="InterPro" id="IPR000212">
    <property type="entry name" value="DNA_helicase_UvrD/REP"/>
</dbReference>
<evidence type="ECO:0000313" key="9">
    <source>
        <dbReference type="Proteomes" id="UP001348098"/>
    </source>
</evidence>
<keyword evidence="1 5" id="KW-0547">Nucleotide-binding</keyword>
<dbReference type="InterPro" id="IPR014016">
    <property type="entry name" value="UvrD-like_ATP-bd"/>
</dbReference>
<proteinExistence type="predicted"/>
<dbReference type="InterPro" id="IPR027785">
    <property type="entry name" value="UvrD-like_helicase_C"/>
</dbReference>
<evidence type="ECO:0000256" key="1">
    <source>
        <dbReference type="ARBA" id="ARBA00022741"/>
    </source>
</evidence>
<keyword evidence="9" id="KW-1185">Reference proteome</keyword>
<keyword evidence="4 5" id="KW-0067">ATP-binding</keyword>
<dbReference type="PANTHER" id="PTHR11070:SF45">
    <property type="entry name" value="DNA 3'-5' HELICASE"/>
    <property type="match status" value="1"/>
</dbReference>
<accession>A0ABU6B1G7</accession>
<feature type="region of interest" description="Disordered" evidence="6">
    <location>
        <begin position="1"/>
        <end position="23"/>
    </location>
</feature>
<evidence type="ECO:0000256" key="5">
    <source>
        <dbReference type="PROSITE-ProRule" id="PRU00560"/>
    </source>
</evidence>
<dbReference type="SUPFAM" id="SSF52540">
    <property type="entry name" value="P-loop containing nucleoside triphosphate hydrolases"/>
    <property type="match status" value="1"/>
</dbReference>
<dbReference type="Gene3D" id="3.40.50.300">
    <property type="entry name" value="P-loop containing nucleotide triphosphate hydrolases"/>
    <property type="match status" value="3"/>
</dbReference>
<dbReference type="Pfam" id="PF13538">
    <property type="entry name" value="UvrD_C_2"/>
    <property type="match status" value="1"/>
</dbReference>
<feature type="domain" description="UvrD-like helicase ATP-binding" evidence="7">
    <location>
        <begin position="201"/>
        <end position="625"/>
    </location>
</feature>
<dbReference type="GO" id="GO:0005524">
    <property type="term" value="F:ATP binding"/>
    <property type="evidence" value="ECO:0007669"/>
    <property type="project" value="UniProtKB-KW"/>
</dbReference>
<evidence type="ECO:0000256" key="3">
    <source>
        <dbReference type="ARBA" id="ARBA00022806"/>
    </source>
</evidence>
<dbReference type="EMBL" id="JAYKYQ010000012">
    <property type="protein sequence ID" value="MEB3513588.1"/>
    <property type="molecule type" value="Genomic_DNA"/>
</dbReference>
<protein>
    <submittedName>
        <fullName evidence="8">ATP-binding domain-containing protein</fullName>
    </submittedName>
</protein>
<dbReference type="PROSITE" id="PS51198">
    <property type="entry name" value="UVRD_HELICASE_ATP_BIND"/>
    <property type="match status" value="1"/>
</dbReference>